<evidence type="ECO:0000256" key="2">
    <source>
        <dbReference type="SAM" id="SignalP"/>
    </source>
</evidence>
<name>A0A4U0Y034_9PEZI</name>
<sequence>MHWTVLLSSALAPIFGLTLAAPPRHPPPLPATTTHINSAILTTPSTTEWTYNGTALDGPKTHPVNGTNFDWWYFDALSSDLPSGDLSSVVVNFYTTSSVGFFGKTQNDSVLVTTITGTFRDGTPFGIDVFPDEATISTEGDRSSGQWGTAATCWTSSPDRRD</sequence>
<reference evidence="4 5" key="1">
    <citation type="submission" date="2017-03" db="EMBL/GenBank/DDBJ databases">
        <title>Genomes of endolithic fungi from Antarctica.</title>
        <authorList>
            <person name="Coleine C."/>
            <person name="Masonjones S."/>
            <person name="Stajich J.E."/>
        </authorList>
    </citation>
    <scope>NUCLEOTIDE SEQUENCE [LARGE SCALE GENOMIC DNA]</scope>
    <source>
        <strain evidence="4 5">CCFEE 5184</strain>
    </source>
</reference>
<keyword evidence="2" id="KW-0732">Signal</keyword>
<dbReference type="InterPro" id="IPR056402">
    <property type="entry name" value="DA_N"/>
</dbReference>
<feature type="region of interest" description="Disordered" evidence="1">
    <location>
        <begin position="136"/>
        <end position="162"/>
    </location>
</feature>
<evidence type="ECO:0000313" key="4">
    <source>
        <dbReference type="EMBL" id="TKA81668.1"/>
    </source>
</evidence>
<keyword evidence="5" id="KW-1185">Reference proteome</keyword>
<evidence type="ECO:0000313" key="5">
    <source>
        <dbReference type="Proteomes" id="UP000309340"/>
    </source>
</evidence>
<dbReference type="Proteomes" id="UP000309340">
    <property type="component" value="Unassembled WGS sequence"/>
</dbReference>
<evidence type="ECO:0000259" key="3">
    <source>
        <dbReference type="Pfam" id="PF24137"/>
    </source>
</evidence>
<feature type="domain" description="Diels-Alderase N-terminal" evidence="3">
    <location>
        <begin position="35"/>
        <end position="150"/>
    </location>
</feature>
<accession>A0A4U0Y034</accession>
<evidence type="ECO:0000256" key="1">
    <source>
        <dbReference type="SAM" id="MobiDB-lite"/>
    </source>
</evidence>
<dbReference type="AlphaFoldDB" id="A0A4U0Y034"/>
<dbReference type="EMBL" id="NAJQ01000047">
    <property type="protein sequence ID" value="TKA81668.1"/>
    <property type="molecule type" value="Genomic_DNA"/>
</dbReference>
<proteinExistence type="predicted"/>
<comment type="caution">
    <text evidence="4">The sequence shown here is derived from an EMBL/GenBank/DDBJ whole genome shotgun (WGS) entry which is preliminary data.</text>
</comment>
<feature type="chain" id="PRO_5020853411" description="Diels-Alderase N-terminal domain-containing protein" evidence="2">
    <location>
        <begin position="21"/>
        <end position="162"/>
    </location>
</feature>
<dbReference type="Pfam" id="PF24137">
    <property type="entry name" value="DA_N"/>
    <property type="match status" value="1"/>
</dbReference>
<feature type="signal peptide" evidence="2">
    <location>
        <begin position="1"/>
        <end position="20"/>
    </location>
</feature>
<dbReference type="OrthoDB" id="3942400at2759"/>
<gene>
    <name evidence="4" type="ORF">B0A55_01333</name>
</gene>
<organism evidence="4 5">
    <name type="scientific">Friedmanniomyces simplex</name>
    <dbReference type="NCBI Taxonomy" id="329884"/>
    <lineage>
        <taxon>Eukaryota</taxon>
        <taxon>Fungi</taxon>
        <taxon>Dikarya</taxon>
        <taxon>Ascomycota</taxon>
        <taxon>Pezizomycotina</taxon>
        <taxon>Dothideomycetes</taxon>
        <taxon>Dothideomycetidae</taxon>
        <taxon>Mycosphaerellales</taxon>
        <taxon>Teratosphaeriaceae</taxon>
        <taxon>Friedmanniomyces</taxon>
    </lineage>
</organism>
<dbReference type="STRING" id="329884.A0A4U0Y034"/>
<protein>
    <recommendedName>
        <fullName evidence="3">Diels-Alderase N-terminal domain-containing protein</fullName>
    </recommendedName>
</protein>